<name>A0AA40EXZ0_9PEZI</name>
<dbReference type="AlphaFoldDB" id="A0AA40EXZ0"/>
<dbReference type="EMBL" id="JAUKTV010000001">
    <property type="protein sequence ID" value="KAK0747597.1"/>
    <property type="molecule type" value="Genomic_DNA"/>
</dbReference>
<sequence length="188" mass="22168">MLQLHWKERVDTLNSEKDIHRFTHKNFLHLEDLSENPSSKLLCQKDEARVPRLSAYTRFYRYYESFHQIPRSITRDLKTSSRHLVGCRFDISDSTRCGSSFPGYFWPCLGQWKTICPRRLSLAFSIPISIKAPMCLSVTSWWLLTQYEKMTKRAGQNREFVPRCIIWWCMRLEVLAAATITCVGVRLN</sequence>
<keyword evidence="1" id="KW-1133">Transmembrane helix</keyword>
<feature type="transmembrane region" description="Helical" evidence="1">
    <location>
        <begin position="165"/>
        <end position="187"/>
    </location>
</feature>
<dbReference type="Proteomes" id="UP001172159">
    <property type="component" value="Unassembled WGS sequence"/>
</dbReference>
<organism evidence="2 3">
    <name type="scientific">Apiosordaria backusii</name>
    <dbReference type="NCBI Taxonomy" id="314023"/>
    <lineage>
        <taxon>Eukaryota</taxon>
        <taxon>Fungi</taxon>
        <taxon>Dikarya</taxon>
        <taxon>Ascomycota</taxon>
        <taxon>Pezizomycotina</taxon>
        <taxon>Sordariomycetes</taxon>
        <taxon>Sordariomycetidae</taxon>
        <taxon>Sordariales</taxon>
        <taxon>Lasiosphaeriaceae</taxon>
        <taxon>Apiosordaria</taxon>
    </lineage>
</organism>
<protein>
    <submittedName>
        <fullName evidence="2">Uncharacterized protein</fullName>
    </submittedName>
</protein>
<evidence type="ECO:0000313" key="2">
    <source>
        <dbReference type="EMBL" id="KAK0747597.1"/>
    </source>
</evidence>
<keyword evidence="3" id="KW-1185">Reference proteome</keyword>
<proteinExistence type="predicted"/>
<reference evidence="2" key="1">
    <citation type="submission" date="2023-06" db="EMBL/GenBank/DDBJ databases">
        <title>Genome-scale phylogeny and comparative genomics of the fungal order Sordariales.</title>
        <authorList>
            <consortium name="Lawrence Berkeley National Laboratory"/>
            <person name="Hensen N."/>
            <person name="Bonometti L."/>
            <person name="Westerberg I."/>
            <person name="Brannstrom I.O."/>
            <person name="Guillou S."/>
            <person name="Cros-Aarteil S."/>
            <person name="Calhoun S."/>
            <person name="Haridas S."/>
            <person name="Kuo A."/>
            <person name="Mondo S."/>
            <person name="Pangilinan J."/>
            <person name="Riley R."/>
            <person name="Labutti K."/>
            <person name="Andreopoulos B."/>
            <person name="Lipzen A."/>
            <person name="Chen C."/>
            <person name="Yanf M."/>
            <person name="Daum C."/>
            <person name="Ng V."/>
            <person name="Clum A."/>
            <person name="Steindorff A."/>
            <person name="Ohm R."/>
            <person name="Martin F."/>
            <person name="Silar P."/>
            <person name="Natvig D."/>
            <person name="Lalanne C."/>
            <person name="Gautier V."/>
            <person name="Ament-Velasquez S.L."/>
            <person name="Kruys A."/>
            <person name="Hutchinson M.I."/>
            <person name="Powell A.J."/>
            <person name="Barry K."/>
            <person name="Miller A.N."/>
            <person name="Grigoriev I.V."/>
            <person name="Debuchy R."/>
            <person name="Gladieux P."/>
            <person name="Thoren M.H."/>
            <person name="Johannesson H."/>
        </authorList>
    </citation>
    <scope>NUCLEOTIDE SEQUENCE</scope>
    <source>
        <strain evidence="2">CBS 540.89</strain>
    </source>
</reference>
<comment type="caution">
    <text evidence="2">The sequence shown here is derived from an EMBL/GenBank/DDBJ whole genome shotgun (WGS) entry which is preliminary data.</text>
</comment>
<accession>A0AA40EXZ0</accession>
<keyword evidence="1" id="KW-0472">Membrane</keyword>
<gene>
    <name evidence="2" type="ORF">B0T21DRAFT_354682</name>
</gene>
<keyword evidence="1" id="KW-0812">Transmembrane</keyword>
<evidence type="ECO:0000313" key="3">
    <source>
        <dbReference type="Proteomes" id="UP001172159"/>
    </source>
</evidence>
<evidence type="ECO:0000256" key="1">
    <source>
        <dbReference type="SAM" id="Phobius"/>
    </source>
</evidence>
<feature type="transmembrane region" description="Helical" evidence="1">
    <location>
        <begin position="122"/>
        <end position="144"/>
    </location>
</feature>